<dbReference type="AlphaFoldDB" id="A0A9X9PX52"/>
<reference evidence="3 4" key="1">
    <citation type="submission" date="2018-10" db="EMBL/GenBank/DDBJ databases">
        <authorList>
            <person name="Ekblom R."/>
            <person name="Jareborg N."/>
        </authorList>
    </citation>
    <scope>NUCLEOTIDE SEQUENCE [LARGE SCALE GENOMIC DNA]</scope>
    <source>
        <tissue evidence="3">Muscle</tissue>
    </source>
</reference>
<gene>
    <name evidence="3" type="ORF">BN2614_LOCUS4</name>
</gene>
<keyword evidence="2" id="KW-0472">Membrane</keyword>
<feature type="compositionally biased region" description="Basic and acidic residues" evidence="1">
    <location>
        <begin position="11"/>
        <end position="21"/>
    </location>
</feature>
<evidence type="ECO:0000256" key="2">
    <source>
        <dbReference type="SAM" id="Phobius"/>
    </source>
</evidence>
<evidence type="ECO:0000313" key="4">
    <source>
        <dbReference type="Proteomes" id="UP000269945"/>
    </source>
</evidence>
<feature type="compositionally biased region" description="Polar residues" evidence="1">
    <location>
        <begin position="1"/>
        <end position="10"/>
    </location>
</feature>
<keyword evidence="2" id="KW-1133">Transmembrane helix</keyword>
<evidence type="ECO:0000256" key="1">
    <source>
        <dbReference type="SAM" id="MobiDB-lite"/>
    </source>
</evidence>
<feature type="transmembrane region" description="Helical" evidence="2">
    <location>
        <begin position="32"/>
        <end position="52"/>
    </location>
</feature>
<name>A0A9X9PX52_GULGU</name>
<protein>
    <submittedName>
        <fullName evidence="3">Uncharacterized protein</fullName>
    </submittedName>
</protein>
<feature type="region of interest" description="Disordered" evidence="1">
    <location>
        <begin position="1"/>
        <end position="21"/>
    </location>
</feature>
<comment type="caution">
    <text evidence="3">The sequence shown here is derived from an EMBL/GenBank/DDBJ whole genome shotgun (WGS) entry which is preliminary data.</text>
</comment>
<dbReference type="Proteomes" id="UP000269945">
    <property type="component" value="Unassembled WGS sequence"/>
</dbReference>
<organism evidence="3 4">
    <name type="scientific">Gulo gulo</name>
    <name type="common">Wolverine</name>
    <name type="synonym">Gluton</name>
    <dbReference type="NCBI Taxonomy" id="48420"/>
    <lineage>
        <taxon>Eukaryota</taxon>
        <taxon>Metazoa</taxon>
        <taxon>Chordata</taxon>
        <taxon>Craniata</taxon>
        <taxon>Vertebrata</taxon>
        <taxon>Euteleostomi</taxon>
        <taxon>Mammalia</taxon>
        <taxon>Eutheria</taxon>
        <taxon>Laurasiatheria</taxon>
        <taxon>Carnivora</taxon>
        <taxon>Caniformia</taxon>
        <taxon>Musteloidea</taxon>
        <taxon>Mustelidae</taxon>
        <taxon>Guloninae</taxon>
        <taxon>Gulo</taxon>
    </lineage>
</organism>
<dbReference type="EMBL" id="CYRY02006468">
    <property type="protein sequence ID" value="VCW70856.1"/>
    <property type="molecule type" value="Genomic_DNA"/>
</dbReference>
<proteinExistence type="predicted"/>
<keyword evidence="2" id="KW-0812">Transmembrane</keyword>
<sequence length="54" mass="6041">MTQSPLILTQTDHRNQGTDEKKQGIKNNYKKILICILLAVSFTLINILITGIGE</sequence>
<keyword evidence="4" id="KW-1185">Reference proteome</keyword>
<evidence type="ECO:0000313" key="3">
    <source>
        <dbReference type="EMBL" id="VCW70856.1"/>
    </source>
</evidence>
<accession>A0A9X9PX52</accession>